<organism evidence="12 13">
    <name type="scientific">Zingiber officinale</name>
    <name type="common">Ginger</name>
    <name type="synonym">Amomum zingiber</name>
    <dbReference type="NCBI Taxonomy" id="94328"/>
    <lineage>
        <taxon>Eukaryota</taxon>
        <taxon>Viridiplantae</taxon>
        <taxon>Streptophyta</taxon>
        <taxon>Embryophyta</taxon>
        <taxon>Tracheophyta</taxon>
        <taxon>Spermatophyta</taxon>
        <taxon>Magnoliopsida</taxon>
        <taxon>Liliopsida</taxon>
        <taxon>Zingiberales</taxon>
        <taxon>Zingiberaceae</taxon>
        <taxon>Zingiber</taxon>
    </lineage>
</organism>
<gene>
    <name evidence="12" type="ORF">ZIOFF_037452</name>
</gene>
<dbReference type="CDD" id="cd00038">
    <property type="entry name" value="CAP_ED"/>
    <property type="match status" value="1"/>
</dbReference>
<dbReference type="GO" id="GO:0012505">
    <property type="term" value="C:endomembrane system"/>
    <property type="evidence" value="ECO:0007669"/>
    <property type="project" value="UniProtKB-SubCell"/>
</dbReference>
<dbReference type="InterPro" id="IPR005821">
    <property type="entry name" value="Ion_trans_dom"/>
</dbReference>
<keyword evidence="5 10" id="KW-1133">Transmembrane helix</keyword>
<dbReference type="SUPFAM" id="SSF81324">
    <property type="entry name" value="Voltage-gated potassium channels"/>
    <property type="match status" value="1"/>
</dbReference>
<keyword evidence="4 10" id="KW-0812">Transmembrane</keyword>
<comment type="similarity">
    <text evidence="2">Belongs to the cyclic nucleotide-gated cation channel (TC 1.A.1.5) family.</text>
</comment>
<dbReference type="GO" id="GO:0019843">
    <property type="term" value="F:rRNA binding"/>
    <property type="evidence" value="ECO:0007669"/>
    <property type="project" value="InterPro"/>
</dbReference>
<evidence type="ECO:0000256" key="3">
    <source>
        <dbReference type="ARBA" id="ARBA00022448"/>
    </source>
</evidence>
<accession>A0A8J5L3F2</accession>
<dbReference type="PANTHER" id="PTHR45651:SF5">
    <property type="entry name" value="CYCLIC NUCLEOTIDE-GATED ION CHANNEL 1"/>
    <property type="match status" value="1"/>
</dbReference>
<evidence type="ECO:0000256" key="2">
    <source>
        <dbReference type="ARBA" id="ARBA00010486"/>
    </source>
</evidence>
<evidence type="ECO:0000256" key="10">
    <source>
        <dbReference type="SAM" id="Phobius"/>
    </source>
</evidence>
<dbReference type="GO" id="GO:0005840">
    <property type="term" value="C:ribosome"/>
    <property type="evidence" value="ECO:0007669"/>
    <property type="project" value="InterPro"/>
</dbReference>
<evidence type="ECO:0000256" key="8">
    <source>
        <dbReference type="ARBA" id="ARBA00023286"/>
    </source>
</evidence>
<comment type="caution">
    <text evidence="12">The sequence shown here is derived from an EMBL/GenBank/DDBJ whole genome shotgun (WGS) entry which is preliminary data.</text>
</comment>
<dbReference type="SUPFAM" id="SSF54995">
    <property type="entry name" value="Ribosomal protein S6"/>
    <property type="match status" value="1"/>
</dbReference>
<feature type="transmembrane region" description="Helical" evidence="10">
    <location>
        <begin position="285"/>
        <end position="309"/>
    </location>
</feature>
<dbReference type="InterPro" id="IPR014710">
    <property type="entry name" value="RmlC-like_jellyroll"/>
</dbReference>
<dbReference type="GO" id="GO:0005216">
    <property type="term" value="F:monoatomic ion channel activity"/>
    <property type="evidence" value="ECO:0007669"/>
    <property type="project" value="InterPro"/>
</dbReference>
<dbReference type="Gene3D" id="3.30.70.60">
    <property type="match status" value="1"/>
</dbReference>
<keyword evidence="13" id="KW-1185">Reference proteome</keyword>
<evidence type="ECO:0000256" key="6">
    <source>
        <dbReference type="ARBA" id="ARBA00023065"/>
    </source>
</evidence>
<dbReference type="Pfam" id="PF00520">
    <property type="entry name" value="Ion_trans"/>
    <property type="match status" value="1"/>
</dbReference>
<dbReference type="GO" id="GO:0006412">
    <property type="term" value="P:translation"/>
    <property type="evidence" value="ECO:0007669"/>
    <property type="project" value="InterPro"/>
</dbReference>
<dbReference type="SUPFAM" id="SSF51206">
    <property type="entry name" value="cAMP-binding domain-like"/>
    <property type="match status" value="1"/>
</dbReference>
<feature type="transmembrane region" description="Helical" evidence="10">
    <location>
        <begin position="398"/>
        <end position="416"/>
    </location>
</feature>
<dbReference type="GO" id="GO:0016020">
    <property type="term" value="C:membrane"/>
    <property type="evidence" value="ECO:0007669"/>
    <property type="project" value="InterPro"/>
</dbReference>
<evidence type="ECO:0000256" key="7">
    <source>
        <dbReference type="ARBA" id="ARBA00023136"/>
    </source>
</evidence>
<dbReference type="FunFam" id="2.60.120.10:FF:000024">
    <property type="entry name" value="Cyclic nucleotide-gated ion channel 1"/>
    <property type="match status" value="1"/>
</dbReference>
<dbReference type="SMART" id="SM00100">
    <property type="entry name" value="cNMP"/>
    <property type="match status" value="1"/>
</dbReference>
<keyword evidence="6" id="KW-0406">Ion transport</keyword>
<evidence type="ECO:0000256" key="9">
    <source>
        <dbReference type="ARBA" id="ARBA00023303"/>
    </source>
</evidence>
<dbReference type="EMBL" id="JACMSC010000010">
    <property type="protein sequence ID" value="KAG6505104.1"/>
    <property type="molecule type" value="Genomic_DNA"/>
</dbReference>
<dbReference type="AlphaFoldDB" id="A0A8J5L3F2"/>
<evidence type="ECO:0000256" key="4">
    <source>
        <dbReference type="ARBA" id="ARBA00022692"/>
    </source>
</evidence>
<reference evidence="12 13" key="1">
    <citation type="submission" date="2020-08" db="EMBL/GenBank/DDBJ databases">
        <title>Plant Genome Project.</title>
        <authorList>
            <person name="Zhang R.-G."/>
        </authorList>
    </citation>
    <scope>NUCLEOTIDE SEQUENCE [LARGE SCALE GENOMIC DNA]</scope>
    <source>
        <tissue evidence="12">Rhizome</tissue>
    </source>
</reference>
<dbReference type="GO" id="GO:0003735">
    <property type="term" value="F:structural constituent of ribosome"/>
    <property type="evidence" value="ECO:0007669"/>
    <property type="project" value="InterPro"/>
</dbReference>
<dbReference type="Pfam" id="PF00027">
    <property type="entry name" value="cNMP_binding"/>
    <property type="match status" value="1"/>
</dbReference>
<proteinExistence type="inferred from homology"/>
<keyword evidence="3" id="KW-0813">Transport</keyword>
<evidence type="ECO:0000313" key="12">
    <source>
        <dbReference type="EMBL" id="KAG6505104.1"/>
    </source>
</evidence>
<evidence type="ECO:0000256" key="5">
    <source>
        <dbReference type="ARBA" id="ARBA00022989"/>
    </source>
</evidence>
<sequence>MPLYDCLLLAKPHVSKQALVEMVGRIGSRVFLQNGVLTDIKSFGTIQLAYGIKKLDGRHFQAAILSTSTSSTEGINSLPGGATLHHRITTEQVKDGSLLVAKPQDTCSEKSWGSEMSLLQSRERNSSSTSVQKGLVSVDPFFFYIPVIKDGNNCLYLHKKIKITASILRSFVDSFYLLRILFQFRTGFIAPSSRIFGRGVLVEDLFAIAKRYLSSYFIIDILSVLPLPQMMILIIMPKLEGIELLNATHALMRIVVLQYIPRLLRIRPLYLEFTRSAGIITETAWAGAAFNLFLYMLASHVLGASWYLLSIEREDACWRKACGRNNGCEIDSLVCRQRNTQSNNFLATDCPINSIQNPPPFDFGIYLPALNNVAQSEKFLENSLGQNLKTSTFIWENLFAIFVSTSGLVLFALLIGNMQVPMFEIMDDQLMDAMSARLKPVLFTENSCIVREGDPVNEMLFVMRGKLESTTTNGGRTGFFNSDILKAGDFCGDELLTWALDPNIHTSLPISTRTVKTLTDVEAFALLADDLKFVASQFRRLHSKKLQHTFKFHSQQWRTWAACFIQVAWRRYAKKKLEDALHEKEKLLQSVMVSDGAYSSSLGAALYASRFAANMLRGLRRNTSKARPMIFIPKPAEPDFSVEEH</sequence>
<name>A0A8J5L3F2_ZINOF</name>
<evidence type="ECO:0000256" key="1">
    <source>
        <dbReference type="ARBA" id="ARBA00004127"/>
    </source>
</evidence>
<dbReference type="InterPro" id="IPR035980">
    <property type="entry name" value="Ribosomal_bS6_sf"/>
</dbReference>
<evidence type="ECO:0000259" key="11">
    <source>
        <dbReference type="PROSITE" id="PS50042"/>
    </source>
</evidence>
<evidence type="ECO:0000313" key="13">
    <source>
        <dbReference type="Proteomes" id="UP000734854"/>
    </source>
</evidence>
<dbReference type="InterPro" id="IPR018490">
    <property type="entry name" value="cNMP-bd_dom_sf"/>
</dbReference>
<feature type="domain" description="Cyclic nucleotide-binding" evidence="11">
    <location>
        <begin position="422"/>
        <end position="496"/>
    </location>
</feature>
<dbReference type="PANTHER" id="PTHR45651">
    <property type="entry name" value="CYCLIC NUCLEOTIDE-GATED ION CHANNEL 15-RELATED-RELATED"/>
    <property type="match status" value="1"/>
</dbReference>
<dbReference type="Proteomes" id="UP000734854">
    <property type="component" value="Unassembled WGS sequence"/>
</dbReference>
<dbReference type="Gene3D" id="2.60.120.10">
    <property type="entry name" value="Jelly Rolls"/>
    <property type="match status" value="1"/>
</dbReference>
<dbReference type="InterPro" id="IPR014717">
    <property type="entry name" value="Transl_elong_EF1B/ribsomal_bS6"/>
</dbReference>
<protein>
    <recommendedName>
        <fullName evidence="11">Cyclic nucleotide-binding domain-containing protein</fullName>
    </recommendedName>
</protein>
<keyword evidence="7 10" id="KW-0472">Membrane</keyword>
<comment type="subcellular location">
    <subcellularLocation>
        <location evidence="1">Endomembrane system</location>
        <topology evidence="1">Multi-pass membrane protein</topology>
    </subcellularLocation>
</comment>
<keyword evidence="8" id="KW-1071">Ligand-gated ion channel</keyword>
<keyword evidence="9" id="KW-0407">Ion channel</keyword>
<dbReference type="PROSITE" id="PS50042">
    <property type="entry name" value="CNMP_BINDING_3"/>
    <property type="match status" value="1"/>
</dbReference>
<dbReference type="InterPro" id="IPR000595">
    <property type="entry name" value="cNMP-bd_dom"/>
</dbReference>